<keyword evidence="4 9" id="KW-0732">Signal</keyword>
<dbReference type="OrthoDB" id="1637350at2759"/>
<accession>W7MB35</accession>
<evidence type="ECO:0000256" key="3">
    <source>
        <dbReference type="ARBA" id="ARBA00022525"/>
    </source>
</evidence>
<evidence type="ECO:0000256" key="8">
    <source>
        <dbReference type="RuleBase" id="RU361173"/>
    </source>
</evidence>
<dbReference type="SMART" id="SM00656">
    <property type="entry name" value="Amb_all"/>
    <property type="match status" value="1"/>
</dbReference>
<dbReference type="Pfam" id="PF00544">
    <property type="entry name" value="Pectate_lyase_4"/>
    <property type="match status" value="1"/>
</dbReference>
<dbReference type="InterPro" id="IPR011050">
    <property type="entry name" value="Pectin_lyase_fold/virulence"/>
</dbReference>
<dbReference type="GO" id="GO:0047490">
    <property type="term" value="F:pectin lyase activity"/>
    <property type="evidence" value="ECO:0007669"/>
    <property type="project" value="UniProtKB-EC"/>
</dbReference>
<dbReference type="Proteomes" id="UP000009096">
    <property type="component" value="Chromosome 3"/>
</dbReference>
<keyword evidence="8" id="KW-0624">Polysaccharide degradation</keyword>
<dbReference type="RefSeq" id="XP_018750895.1">
    <property type="nucleotide sequence ID" value="XM_018893943.1"/>
</dbReference>
<protein>
    <recommendedName>
        <fullName evidence="7">pectin lyase</fullName>
        <ecNumber evidence="7">4.2.2.10</ecNumber>
    </recommendedName>
</protein>
<keyword evidence="5 8" id="KW-0456">Lyase</keyword>
<evidence type="ECO:0000256" key="2">
    <source>
        <dbReference type="ARBA" id="ARBA00010980"/>
    </source>
</evidence>
<feature type="signal peptide" evidence="9">
    <location>
        <begin position="1"/>
        <end position="19"/>
    </location>
</feature>
<dbReference type="InterPro" id="IPR002022">
    <property type="entry name" value="Pec_lyase"/>
</dbReference>
<evidence type="ECO:0000313" key="12">
    <source>
        <dbReference type="Proteomes" id="UP000009096"/>
    </source>
</evidence>
<keyword evidence="8" id="KW-0119">Carbohydrate metabolism</keyword>
<dbReference type="VEuPathDB" id="FungiDB:FVEG_05700"/>
<feature type="domain" description="Pectate lyase" evidence="10">
    <location>
        <begin position="94"/>
        <end position="296"/>
    </location>
</feature>
<dbReference type="PANTHER" id="PTHR31683">
    <property type="entry name" value="PECTATE LYASE 18-RELATED"/>
    <property type="match status" value="1"/>
</dbReference>
<dbReference type="SUPFAM" id="SSF51126">
    <property type="entry name" value="Pectin lyase-like"/>
    <property type="match status" value="1"/>
</dbReference>
<organism evidence="11 12">
    <name type="scientific">Gibberella moniliformis (strain M3125 / FGSC 7600)</name>
    <name type="common">Maize ear and stalk rot fungus</name>
    <name type="synonym">Fusarium verticillioides</name>
    <dbReference type="NCBI Taxonomy" id="334819"/>
    <lineage>
        <taxon>Eukaryota</taxon>
        <taxon>Fungi</taxon>
        <taxon>Dikarya</taxon>
        <taxon>Ascomycota</taxon>
        <taxon>Pezizomycotina</taxon>
        <taxon>Sordariomycetes</taxon>
        <taxon>Hypocreomycetidae</taxon>
        <taxon>Hypocreales</taxon>
        <taxon>Nectriaceae</taxon>
        <taxon>Fusarium</taxon>
        <taxon>Fusarium fujikuroi species complex</taxon>
    </lineage>
</organism>
<feature type="chain" id="PRO_5004896471" description="pectin lyase" evidence="9">
    <location>
        <begin position="20"/>
        <end position="374"/>
    </location>
</feature>
<reference evidence="11 12" key="1">
    <citation type="journal article" date="2010" name="Nature">
        <title>Comparative genomics reveals mobile pathogenicity chromosomes in Fusarium.</title>
        <authorList>
            <person name="Ma L.J."/>
            <person name="van der Does H.C."/>
            <person name="Borkovich K.A."/>
            <person name="Coleman J.J."/>
            <person name="Daboussi M.J."/>
            <person name="Di Pietro A."/>
            <person name="Dufresne M."/>
            <person name="Freitag M."/>
            <person name="Grabherr M."/>
            <person name="Henrissat B."/>
            <person name="Houterman P.M."/>
            <person name="Kang S."/>
            <person name="Shim W.B."/>
            <person name="Woloshuk C."/>
            <person name="Xie X."/>
            <person name="Xu J.R."/>
            <person name="Antoniw J."/>
            <person name="Baker S.E."/>
            <person name="Bluhm B.H."/>
            <person name="Breakspear A."/>
            <person name="Brown D.W."/>
            <person name="Butchko R.A."/>
            <person name="Chapman S."/>
            <person name="Coulson R."/>
            <person name="Coutinho P.M."/>
            <person name="Danchin E.G."/>
            <person name="Diener A."/>
            <person name="Gale L.R."/>
            <person name="Gardiner D.M."/>
            <person name="Goff S."/>
            <person name="Hammond-Kosack K.E."/>
            <person name="Hilburn K."/>
            <person name="Hua-Van A."/>
            <person name="Jonkers W."/>
            <person name="Kazan K."/>
            <person name="Kodira C.D."/>
            <person name="Koehrsen M."/>
            <person name="Kumar L."/>
            <person name="Lee Y.H."/>
            <person name="Li L."/>
            <person name="Manners J.M."/>
            <person name="Miranda-Saavedra D."/>
            <person name="Mukherjee M."/>
            <person name="Park G."/>
            <person name="Park J."/>
            <person name="Park S.Y."/>
            <person name="Proctor R.H."/>
            <person name="Regev A."/>
            <person name="Ruiz-Roldan M.C."/>
            <person name="Sain D."/>
            <person name="Sakthikumar S."/>
            <person name="Sykes S."/>
            <person name="Schwartz D.C."/>
            <person name="Turgeon B.G."/>
            <person name="Wapinski I."/>
            <person name="Yoder O."/>
            <person name="Young S."/>
            <person name="Zeng Q."/>
            <person name="Zhou S."/>
            <person name="Galagan J."/>
            <person name="Cuomo C.A."/>
            <person name="Kistler H.C."/>
            <person name="Rep M."/>
        </authorList>
    </citation>
    <scope>NUCLEOTIDE SEQUENCE [LARGE SCALE GENOMIC DNA]</scope>
    <source>
        <strain evidence="12">M3125 / FGSC 7600</strain>
    </source>
</reference>
<evidence type="ECO:0000256" key="7">
    <source>
        <dbReference type="ARBA" id="ARBA00039082"/>
    </source>
</evidence>
<keyword evidence="3 8" id="KW-0964">Secreted</keyword>
<keyword evidence="12" id="KW-1185">Reference proteome</keyword>
<dbReference type="PANTHER" id="PTHR31683:SF16">
    <property type="entry name" value="PECTIN LYASE A-RELATED"/>
    <property type="match status" value="1"/>
</dbReference>
<evidence type="ECO:0000256" key="4">
    <source>
        <dbReference type="ARBA" id="ARBA00022729"/>
    </source>
</evidence>
<dbReference type="EMBL" id="DS022247">
    <property type="protein sequence ID" value="EWG44704.1"/>
    <property type="molecule type" value="Genomic_DNA"/>
</dbReference>
<name>W7MB35_GIBM7</name>
<dbReference type="AlphaFoldDB" id="W7MB35"/>
<dbReference type="KEGG" id="fvr:FVEG_05700"/>
<comment type="catalytic activity">
    <reaction evidence="6">
        <text>Eliminative cleavage of (1-&gt;4)-alpha-D-galacturonan methyl ester to give oligosaccharides with 4-deoxy-6-O-methyl-alpha-D-galact-4-enuronosyl groups at their non-reducing ends.</text>
        <dbReference type="EC" id="4.2.2.10"/>
    </reaction>
</comment>
<dbReference type="GO" id="GO:0030570">
    <property type="term" value="F:pectate lyase activity"/>
    <property type="evidence" value="ECO:0007669"/>
    <property type="project" value="InterPro"/>
</dbReference>
<gene>
    <name evidence="11" type="ORF">FVEG_05700</name>
</gene>
<proteinExistence type="inferred from homology"/>
<evidence type="ECO:0000256" key="6">
    <source>
        <dbReference type="ARBA" id="ARBA00036818"/>
    </source>
</evidence>
<evidence type="ECO:0000313" key="11">
    <source>
        <dbReference type="EMBL" id="EWG44704.1"/>
    </source>
</evidence>
<evidence type="ECO:0000256" key="5">
    <source>
        <dbReference type="ARBA" id="ARBA00023239"/>
    </source>
</evidence>
<dbReference type="InterPro" id="IPR012334">
    <property type="entry name" value="Pectin_lyas_fold"/>
</dbReference>
<comment type="similarity">
    <text evidence="2 8">Belongs to the polysaccharide lyase 1 family.</text>
</comment>
<dbReference type="InterPro" id="IPR045032">
    <property type="entry name" value="PEL"/>
</dbReference>
<dbReference type="GO" id="GO:0005576">
    <property type="term" value="C:extracellular region"/>
    <property type="evidence" value="ECO:0007669"/>
    <property type="project" value="UniProtKB-SubCell"/>
</dbReference>
<comment type="subcellular location">
    <subcellularLocation>
        <location evidence="1 8">Secreted</location>
    </subcellularLocation>
</comment>
<sequence>MKFTLYLSALTALLTPITAQKLSGSAQGFAQGVTGGGSAAVVTPKNIQELVTYLTDKTPRVIVLDRTYDFIDSEGTVKEKGCAPWKTGAGCQLAINAAGNWCGDNPKVDVTYSKAGTSGINVASDRRLSGLGIRVSSRGRDCDLLMSEHYCSKHHITNLTPQYVWGGDAFTFSGTSKIWIDHCTTSLLGRQHYVFGRDKSTGITLSNNHIDGRTQWSAGCDGYHYWTIEMVGQGDQITLQNNLIEHTAGRGPALSATTFLHAVNNVWRDINGHAIEGDTAGKGLFEGNVFQNVKQVVVPDFKGQLNSCPDNAAASATKQYLGRVCQGNIFISSSAFNRKDTGFMSEFKGLPIARSTQATTAQSKVPGNAGFGKI</sequence>
<dbReference type="EC" id="4.2.2.10" evidence="7"/>
<evidence type="ECO:0000256" key="1">
    <source>
        <dbReference type="ARBA" id="ARBA00004613"/>
    </source>
</evidence>
<evidence type="ECO:0000256" key="9">
    <source>
        <dbReference type="SAM" id="SignalP"/>
    </source>
</evidence>
<dbReference type="GeneID" id="30063674"/>
<evidence type="ECO:0000259" key="10">
    <source>
        <dbReference type="SMART" id="SM00656"/>
    </source>
</evidence>
<dbReference type="Gene3D" id="2.160.20.10">
    <property type="entry name" value="Single-stranded right-handed beta-helix, Pectin lyase-like"/>
    <property type="match status" value="1"/>
</dbReference>